<sequence>MKLMNSYILKKAKKDAKRMFSVCSILIGPPILITGRDEGGPDDINKSANENAGNYAHHHHSIPNIKVFEKVL</sequence>
<dbReference type="HOGENOM" id="CLU_2718486_0_0_9"/>
<gene>
    <name evidence="1" type="ORF">VK70_17990</name>
</gene>
<dbReference type="Proteomes" id="UP000034189">
    <property type="component" value="Chromosome"/>
</dbReference>
<reference evidence="1 2" key="1">
    <citation type="submission" date="2015-03" db="EMBL/GenBank/DDBJ databases">
        <authorList>
            <person name="Abdul Halim M."/>
        </authorList>
    </citation>
    <scope>NUCLEOTIDE SEQUENCE [LARGE SCALE GENOMIC DNA]</scope>
    <source>
        <strain evidence="1 2">ATCC 35681</strain>
    </source>
</reference>
<dbReference type="EMBL" id="CP011114">
    <property type="protein sequence ID" value="AKG36216.1"/>
    <property type="molecule type" value="Genomic_DNA"/>
</dbReference>
<evidence type="ECO:0000313" key="1">
    <source>
        <dbReference type="EMBL" id="AKG36216.1"/>
    </source>
</evidence>
<name>A0A0F7CJJ1_PAEDU</name>
<accession>A0A0F7CJJ1</accession>
<dbReference type="PATRIC" id="fig|1333534.5.peg.3971"/>
<protein>
    <submittedName>
        <fullName evidence="1">Uncharacterized protein</fullName>
    </submittedName>
</protein>
<dbReference type="AlphaFoldDB" id="A0A0F7CJJ1"/>
<organism evidence="1 2">
    <name type="scientific">Paenibacillus durus ATCC 35681</name>
    <dbReference type="NCBI Taxonomy" id="1333534"/>
    <lineage>
        <taxon>Bacteria</taxon>
        <taxon>Bacillati</taxon>
        <taxon>Bacillota</taxon>
        <taxon>Bacilli</taxon>
        <taxon>Bacillales</taxon>
        <taxon>Paenibacillaceae</taxon>
        <taxon>Paenibacillus</taxon>
    </lineage>
</organism>
<reference evidence="1 2" key="2">
    <citation type="journal article" date="2016" name="Genome Announc.">
        <title>Genome Sequence of a Gram-Positive Diazotroph, Paenibacillus durus Type Strain ATCC 35681.</title>
        <authorList>
            <person name="Halim M.A."/>
            <person name="Rahman A.Y."/>
            <person name="Sim K.S."/>
            <person name="Yam H.C."/>
            <person name="Rahim A.A."/>
            <person name="Ghazali A.H."/>
            <person name="Najimudin N."/>
        </authorList>
    </citation>
    <scope>NUCLEOTIDE SEQUENCE [LARGE SCALE GENOMIC DNA]</scope>
    <source>
        <strain evidence="1 2">ATCC 35681</strain>
    </source>
</reference>
<proteinExistence type="predicted"/>
<evidence type="ECO:0000313" key="2">
    <source>
        <dbReference type="Proteomes" id="UP000034189"/>
    </source>
</evidence>